<reference evidence="1 2" key="1">
    <citation type="journal article" date="2014" name="Agronomy (Basel)">
        <title>A Draft Genome Sequence for Ensete ventricosum, the Drought-Tolerant Tree Against Hunger.</title>
        <authorList>
            <person name="Harrison J."/>
            <person name="Moore K.A."/>
            <person name="Paszkiewicz K."/>
            <person name="Jones T."/>
            <person name="Grant M."/>
            <person name="Ambacheew D."/>
            <person name="Muzemil S."/>
            <person name="Studholme D.J."/>
        </authorList>
    </citation>
    <scope>NUCLEOTIDE SEQUENCE [LARGE SCALE GENOMIC DNA]</scope>
</reference>
<proteinExistence type="predicted"/>
<accession>A0A426ZEF6</accession>
<sequence>MGGRRPDWVDFARGTLFSLPQDPGCIHVDIVAIRLEGDVIQWYDWFEHTHGVPTWRQFKSELLIRFISIECENIDDQLVKIRQTSTTMKIGGCLKQQPVTVLVNTGSTNNFMNNKAAARMLLQIEECSRFDVKVADGRIVKCDQNCPG</sequence>
<dbReference type="AlphaFoldDB" id="A0A426ZEF6"/>
<dbReference type="EMBL" id="AMZH03007008">
    <property type="protein sequence ID" value="RRT62378.1"/>
    <property type="molecule type" value="Genomic_DNA"/>
</dbReference>
<evidence type="ECO:0000313" key="2">
    <source>
        <dbReference type="Proteomes" id="UP000287651"/>
    </source>
</evidence>
<evidence type="ECO:0000313" key="1">
    <source>
        <dbReference type="EMBL" id="RRT62378.1"/>
    </source>
</evidence>
<comment type="caution">
    <text evidence="1">The sequence shown here is derived from an EMBL/GenBank/DDBJ whole genome shotgun (WGS) entry which is preliminary data.</text>
</comment>
<evidence type="ECO:0008006" key="3">
    <source>
        <dbReference type="Google" id="ProtNLM"/>
    </source>
</evidence>
<dbReference type="Proteomes" id="UP000287651">
    <property type="component" value="Unassembled WGS sequence"/>
</dbReference>
<organism evidence="1 2">
    <name type="scientific">Ensete ventricosum</name>
    <name type="common">Abyssinian banana</name>
    <name type="synonym">Musa ensete</name>
    <dbReference type="NCBI Taxonomy" id="4639"/>
    <lineage>
        <taxon>Eukaryota</taxon>
        <taxon>Viridiplantae</taxon>
        <taxon>Streptophyta</taxon>
        <taxon>Embryophyta</taxon>
        <taxon>Tracheophyta</taxon>
        <taxon>Spermatophyta</taxon>
        <taxon>Magnoliopsida</taxon>
        <taxon>Liliopsida</taxon>
        <taxon>Zingiberales</taxon>
        <taxon>Musaceae</taxon>
        <taxon>Ensete</taxon>
    </lineage>
</organism>
<dbReference type="CDD" id="cd00303">
    <property type="entry name" value="retropepsin_like"/>
    <property type="match status" value="1"/>
</dbReference>
<gene>
    <name evidence="1" type="ORF">B296_00040533</name>
</gene>
<name>A0A426ZEF6_ENSVE</name>
<protein>
    <recommendedName>
        <fullName evidence="3">Retrotransposon gag domain-containing protein</fullName>
    </recommendedName>
</protein>